<feature type="transmembrane region" description="Helical" evidence="1">
    <location>
        <begin position="270"/>
        <end position="289"/>
    </location>
</feature>
<dbReference type="Pfam" id="PF14512">
    <property type="entry name" value="TM1586_NiRdase"/>
    <property type="match status" value="1"/>
</dbReference>
<dbReference type="Gene3D" id="3.40.109.10">
    <property type="entry name" value="NADH Oxidase"/>
    <property type="match status" value="1"/>
</dbReference>
<dbReference type="Gene3D" id="3.40.109.30">
    <property type="entry name" value="putative nitroreductase (tm1586), domain 2"/>
    <property type="match status" value="1"/>
</dbReference>
<gene>
    <name evidence="3" type="ORF">TPC1_12360</name>
</gene>
<dbReference type="SUPFAM" id="SSF55469">
    <property type="entry name" value="FMN-dependent nitroreductase-like"/>
    <property type="match status" value="1"/>
</dbReference>
<accession>A0A146KDL8</accession>
<dbReference type="AlphaFoldDB" id="A0A146KDL8"/>
<name>A0A146KDL8_9EUKA</name>
<evidence type="ECO:0000256" key="1">
    <source>
        <dbReference type="SAM" id="Phobius"/>
    </source>
</evidence>
<protein>
    <recommendedName>
        <fullName evidence="2">Putative nitroreductase TM1586 domain-containing protein</fullName>
    </recommendedName>
</protein>
<keyword evidence="1" id="KW-0472">Membrane</keyword>
<dbReference type="InterPro" id="IPR029478">
    <property type="entry name" value="TM1586_NiRdase"/>
</dbReference>
<dbReference type="GO" id="GO:0016491">
    <property type="term" value="F:oxidoreductase activity"/>
    <property type="evidence" value="ECO:0007669"/>
    <property type="project" value="InterPro"/>
</dbReference>
<keyword evidence="1" id="KW-0812">Transmembrane</keyword>
<organism evidence="3">
    <name type="scientific">Trepomonas sp. PC1</name>
    <dbReference type="NCBI Taxonomy" id="1076344"/>
    <lineage>
        <taxon>Eukaryota</taxon>
        <taxon>Metamonada</taxon>
        <taxon>Diplomonadida</taxon>
        <taxon>Hexamitidae</taxon>
        <taxon>Hexamitinae</taxon>
        <taxon>Trepomonas</taxon>
    </lineage>
</organism>
<sequence>DLVEQVNQRCSKRKYLAEEEKDIEEEKMQQIQRYIEKINNLQNIVKISYIQDGSKILKPMFVKFIKNAKKIIVFEIIQDIRPLADVLIGLLGELLVLFLTKLQLGTVWMGGDGLFYSSEDIQKYFQSKNEFPICIPFGYAADPKCILRKRKTVEQLADQWPEAEMNLFECLNRAPTAMNQQQFKLKLEKDGILISPLKKDIGILKFNWLDAGIAAAHAAVWFKNVKLEIQDGAIKISQSNEQKSQFEVPKNIQIIDKSDKDPRKVIKACVNGILIGGVFLVGLLAYNLLK</sequence>
<dbReference type="EMBL" id="GDID01001763">
    <property type="protein sequence ID" value="JAP94843.1"/>
    <property type="molecule type" value="Transcribed_RNA"/>
</dbReference>
<proteinExistence type="predicted"/>
<evidence type="ECO:0000259" key="2">
    <source>
        <dbReference type="Pfam" id="PF14512"/>
    </source>
</evidence>
<keyword evidence="1" id="KW-1133">Transmembrane helix</keyword>
<feature type="non-terminal residue" evidence="3">
    <location>
        <position position="1"/>
    </location>
</feature>
<feature type="domain" description="Putative nitroreductase TM1586" evidence="2">
    <location>
        <begin position="1"/>
        <end position="219"/>
    </location>
</feature>
<evidence type="ECO:0000313" key="3">
    <source>
        <dbReference type="EMBL" id="JAP94843.1"/>
    </source>
</evidence>
<reference evidence="3" key="1">
    <citation type="submission" date="2015-07" db="EMBL/GenBank/DDBJ databases">
        <title>Adaptation to a free-living lifestyle via gene acquisitions in the diplomonad Trepomonas sp. PC1.</title>
        <authorList>
            <person name="Xu F."/>
            <person name="Jerlstrom-Hultqvist J."/>
            <person name="Kolisko M."/>
            <person name="Simpson A.G.B."/>
            <person name="Roger A.J."/>
            <person name="Svard S.G."/>
            <person name="Andersson J.O."/>
        </authorList>
    </citation>
    <scope>NUCLEOTIDE SEQUENCE</scope>
    <source>
        <strain evidence="3">PC1</strain>
    </source>
</reference>
<dbReference type="InterPro" id="IPR000415">
    <property type="entry name" value="Nitroreductase-like"/>
</dbReference>